<evidence type="ECO:0000313" key="10">
    <source>
        <dbReference type="EMBL" id="CAB4911028.1"/>
    </source>
</evidence>
<protein>
    <submittedName>
        <fullName evidence="9">Unannotated protein</fullName>
    </submittedName>
</protein>
<keyword evidence="4 6" id="KW-1133">Transmembrane helix</keyword>
<dbReference type="EMBL" id="CAFAAL010000288">
    <property type="protein sequence ID" value="CAB4823365.1"/>
    <property type="molecule type" value="Genomic_DNA"/>
</dbReference>
<evidence type="ECO:0000313" key="8">
    <source>
        <dbReference type="EMBL" id="CAB4776062.1"/>
    </source>
</evidence>
<dbReference type="GO" id="GO:0005886">
    <property type="term" value="C:plasma membrane"/>
    <property type="evidence" value="ECO:0007669"/>
    <property type="project" value="UniProtKB-SubCell"/>
</dbReference>
<evidence type="ECO:0000256" key="3">
    <source>
        <dbReference type="ARBA" id="ARBA00022692"/>
    </source>
</evidence>
<evidence type="ECO:0000259" key="7">
    <source>
        <dbReference type="Pfam" id="PF09335"/>
    </source>
</evidence>
<feature type="transmembrane region" description="Helical" evidence="6">
    <location>
        <begin position="148"/>
        <end position="171"/>
    </location>
</feature>
<evidence type="ECO:0000256" key="2">
    <source>
        <dbReference type="ARBA" id="ARBA00022475"/>
    </source>
</evidence>
<dbReference type="InterPro" id="IPR051311">
    <property type="entry name" value="DedA_domain"/>
</dbReference>
<proteinExistence type="predicted"/>
<dbReference type="PANTHER" id="PTHR42709">
    <property type="entry name" value="ALKALINE PHOSPHATASE LIKE PROTEIN"/>
    <property type="match status" value="1"/>
</dbReference>
<evidence type="ECO:0000256" key="6">
    <source>
        <dbReference type="SAM" id="Phobius"/>
    </source>
</evidence>
<keyword evidence="5 6" id="KW-0472">Membrane</keyword>
<dbReference type="EMBL" id="CAFBMF010000131">
    <property type="protein sequence ID" value="CAB4911028.1"/>
    <property type="molecule type" value="Genomic_DNA"/>
</dbReference>
<dbReference type="AlphaFoldDB" id="A0A6J6ZR59"/>
<accession>A0A6J6ZR59</accession>
<name>A0A6J6ZR59_9ZZZZ</name>
<dbReference type="PANTHER" id="PTHR42709:SF6">
    <property type="entry name" value="UNDECAPRENYL PHOSPHATE TRANSPORTER A"/>
    <property type="match status" value="1"/>
</dbReference>
<dbReference type="Pfam" id="PF09335">
    <property type="entry name" value="VTT_dom"/>
    <property type="match status" value="1"/>
</dbReference>
<dbReference type="EMBL" id="CAEZZP010000068">
    <property type="protein sequence ID" value="CAB4776062.1"/>
    <property type="molecule type" value="Genomic_DNA"/>
</dbReference>
<feature type="transmembrane region" description="Helical" evidence="6">
    <location>
        <begin position="21"/>
        <end position="41"/>
    </location>
</feature>
<evidence type="ECO:0000256" key="4">
    <source>
        <dbReference type="ARBA" id="ARBA00022989"/>
    </source>
</evidence>
<feature type="transmembrane region" description="Helical" evidence="6">
    <location>
        <begin position="61"/>
        <end position="81"/>
    </location>
</feature>
<feature type="transmembrane region" description="Helical" evidence="6">
    <location>
        <begin position="183"/>
        <end position="203"/>
    </location>
</feature>
<evidence type="ECO:0000313" key="9">
    <source>
        <dbReference type="EMBL" id="CAB4823365.1"/>
    </source>
</evidence>
<dbReference type="InterPro" id="IPR032816">
    <property type="entry name" value="VTT_dom"/>
</dbReference>
<keyword evidence="3 6" id="KW-0812">Transmembrane</keyword>
<keyword evidence="2" id="KW-1003">Cell membrane</keyword>
<feature type="domain" description="VTT" evidence="7">
    <location>
        <begin position="41"/>
        <end position="169"/>
    </location>
</feature>
<evidence type="ECO:0000256" key="1">
    <source>
        <dbReference type="ARBA" id="ARBA00004651"/>
    </source>
</evidence>
<sequence>MLAASGVINSLTDWLDRVSGHWWFLAIILVIALLDSVIPIVPSETTVIIGGVAASSADLAPYNIVFVIIAGALGAFIGDNLSYQIGRRASRLVERRAAKKESTAKKLKWAADQIEERGGLLLITARFIPGGRTVLTLSSGLTKQSQSWFMGWVGVATVIWASYAAILGYSFGTKFENDHTKAFIVAFAAALAVTFAIELVRFVKKKLTSKATQETAV</sequence>
<comment type="subcellular location">
    <subcellularLocation>
        <location evidence="1">Cell membrane</location>
        <topology evidence="1">Multi-pass membrane protein</topology>
    </subcellularLocation>
</comment>
<reference evidence="9" key="1">
    <citation type="submission" date="2020-05" db="EMBL/GenBank/DDBJ databases">
        <authorList>
            <person name="Chiriac C."/>
            <person name="Salcher M."/>
            <person name="Ghai R."/>
            <person name="Kavagutti S V."/>
        </authorList>
    </citation>
    <scope>NUCLEOTIDE SEQUENCE</scope>
</reference>
<organism evidence="9">
    <name type="scientific">freshwater metagenome</name>
    <dbReference type="NCBI Taxonomy" id="449393"/>
    <lineage>
        <taxon>unclassified sequences</taxon>
        <taxon>metagenomes</taxon>
        <taxon>ecological metagenomes</taxon>
    </lineage>
</organism>
<evidence type="ECO:0000256" key="5">
    <source>
        <dbReference type="ARBA" id="ARBA00023136"/>
    </source>
</evidence>
<gene>
    <name evidence="8" type="ORF">UFOPK2880_01116</name>
    <name evidence="9" type="ORF">UFOPK3004_01963</name>
    <name evidence="10" type="ORF">UFOPK3494_01528</name>
</gene>